<feature type="binding site" evidence="7">
    <location>
        <position position="90"/>
    </location>
    <ligand>
        <name>ATP</name>
        <dbReference type="ChEBI" id="CHEBI:30616"/>
    </ligand>
</feature>
<evidence type="ECO:0000256" key="2">
    <source>
        <dbReference type="ARBA" id="ARBA00022679"/>
    </source>
</evidence>
<dbReference type="PATRIC" id="fig|413882.6.peg.2047"/>
<dbReference type="UniPathway" id="UPA00588">
    <property type="reaction ID" value="UER00649"/>
</dbReference>
<evidence type="ECO:0000256" key="5">
    <source>
        <dbReference type="ARBA" id="ARBA00022777"/>
    </source>
</evidence>
<feature type="binding site" evidence="7">
    <location>
        <position position="59"/>
    </location>
    <ligand>
        <name>AMP</name>
        <dbReference type="ChEBI" id="CHEBI:456215"/>
    </ligand>
</feature>
<keyword evidence="12" id="KW-1185">Reference proteome</keyword>
<keyword evidence="6 7" id="KW-0067">ATP-binding</keyword>
<dbReference type="NCBIfam" id="TIGR01351">
    <property type="entry name" value="adk"/>
    <property type="match status" value="1"/>
</dbReference>
<dbReference type="InterPro" id="IPR027417">
    <property type="entry name" value="P-loop_NTPase"/>
</dbReference>
<comment type="subcellular location">
    <subcellularLocation>
        <location evidence="7 9">Cytoplasm</location>
    </subcellularLocation>
</comment>
<evidence type="ECO:0000256" key="8">
    <source>
        <dbReference type="RuleBase" id="RU003330"/>
    </source>
</evidence>
<reference evidence="11 12" key="1">
    <citation type="submission" date="2015-05" db="EMBL/GenBank/DDBJ databases">
        <authorList>
            <person name="Tang B."/>
            <person name="Yu Y."/>
        </authorList>
    </citation>
    <scope>NUCLEOTIDE SEQUENCE [LARGE SCALE GENOMIC DNA]</scope>
    <source>
        <strain evidence="11 12">DSM 7029</strain>
    </source>
</reference>
<evidence type="ECO:0000313" key="12">
    <source>
        <dbReference type="Proteomes" id="UP000035352"/>
    </source>
</evidence>
<feature type="binding site" evidence="7">
    <location>
        <position position="123"/>
    </location>
    <ligand>
        <name>AMP</name>
        <dbReference type="ChEBI" id="CHEBI:456215"/>
    </ligand>
</feature>
<dbReference type="NCBIfam" id="NF001379">
    <property type="entry name" value="PRK00279.1-1"/>
    <property type="match status" value="1"/>
</dbReference>
<accession>A0A0G3BMP1</accession>
<dbReference type="InterPro" id="IPR006259">
    <property type="entry name" value="Adenyl_kin_sub"/>
</dbReference>
<organism evidence="11 12">
    <name type="scientific">Caldimonas brevitalea</name>
    <dbReference type="NCBI Taxonomy" id="413882"/>
    <lineage>
        <taxon>Bacteria</taxon>
        <taxon>Pseudomonadati</taxon>
        <taxon>Pseudomonadota</taxon>
        <taxon>Betaproteobacteria</taxon>
        <taxon>Burkholderiales</taxon>
        <taxon>Sphaerotilaceae</taxon>
        <taxon>Caldimonas</taxon>
    </lineage>
</organism>
<dbReference type="Pfam" id="PF00406">
    <property type="entry name" value="ADK"/>
    <property type="match status" value="1"/>
</dbReference>
<comment type="pathway">
    <text evidence="7">Purine metabolism; AMP biosynthesis via salvage pathway; AMP from ADP: step 1/1.</text>
</comment>
<dbReference type="InterPro" id="IPR007862">
    <property type="entry name" value="Adenylate_kinase_lid-dom"/>
</dbReference>
<evidence type="ECO:0000256" key="6">
    <source>
        <dbReference type="ARBA" id="ARBA00022840"/>
    </source>
</evidence>
<dbReference type="GO" id="GO:0005737">
    <property type="term" value="C:cytoplasm"/>
    <property type="evidence" value="ECO:0007669"/>
    <property type="project" value="UniProtKB-SubCell"/>
</dbReference>
<comment type="domain">
    <text evidence="7">Consists of three domains, a large central CORE domain and two small peripheral domains, NMPbind and LID, which undergo movements during catalysis. The LID domain closes over the site of phosphoryl transfer upon ATP binding. Assembling and dissambling the active center during each catalytic cycle provides an effective means to prevent ATP hydrolysis.</text>
</comment>
<comment type="function">
    <text evidence="7">Catalyzes the reversible transfer of the terminal phosphate group between ATP and AMP. Plays an important role in cellular energy homeostasis and in adenine nucleotide metabolism.</text>
</comment>
<dbReference type="AlphaFoldDB" id="A0A0G3BMP1"/>
<feature type="binding site" evidence="7">
    <location>
        <begin position="52"/>
        <end position="55"/>
    </location>
    <ligand>
        <name>AMP</name>
        <dbReference type="ChEBI" id="CHEBI:456215"/>
    </ligand>
</feature>
<dbReference type="InterPro" id="IPR033690">
    <property type="entry name" value="Adenylat_kinase_CS"/>
</dbReference>
<evidence type="ECO:0000259" key="10">
    <source>
        <dbReference type="Pfam" id="PF05191"/>
    </source>
</evidence>
<dbReference type="PRINTS" id="PR00094">
    <property type="entry name" value="ADENYLTKNASE"/>
</dbReference>
<keyword evidence="2 7" id="KW-0808">Transferase</keyword>
<keyword evidence="3 7" id="KW-0545">Nucleotide biosynthesis</keyword>
<dbReference type="Proteomes" id="UP000035352">
    <property type="component" value="Chromosome"/>
</dbReference>
<dbReference type="EC" id="2.7.4.3" evidence="7 9"/>
<dbReference type="PROSITE" id="PS00113">
    <property type="entry name" value="ADENYLATE_KINASE"/>
    <property type="match status" value="1"/>
</dbReference>
<dbReference type="SUPFAM" id="SSF52540">
    <property type="entry name" value="P-loop containing nucleoside triphosphate hydrolases"/>
    <property type="match status" value="1"/>
</dbReference>
<dbReference type="HAMAP" id="MF_00235">
    <property type="entry name" value="Adenylate_kinase_Adk"/>
    <property type="match status" value="1"/>
</dbReference>
<dbReference type="PANTHER" id="PTHR23359">
    <property type="entry name" value="NUCLEOTIDE KINASE"/>
    <property type="match status" value="1"/>
</dbReference>
<feature type="region of interest" description="LID" evidence="7">
    <location>
        <begin position="89"/>
        <end position="126"/>
    </location>
</feature>
<evidence type="ECO:0000256" key="7">
    <source>
        <dbReference type="HAMAP-Rule" id="MF_00235"/>
    </source>
</evidence>
<comment type="subunit">
    <text evidence="7 9">Monomer.</text>
</comment>
<evidence type="ECO:0000313" key="11">
    <source>
        <dbReference type="EMBL" id="AKJ28636.1"/>
    </source>
</evidence>
<keyword evidence="1 7" id="KW-0963">Cytoplasm</keyword>
<dbReference type="FunFam" id="3.40.50.300:FF:000106">
    <property type="entry name" value="Adenylate kinase mitochondrial"/>
    <property type="match status" value="1"/>
</dbReference>
<dbReference type="CDD" id="cd01428">
    <property type="entry name" value="ADK"/>
    <property type="match status" value="1"/>
</dbReference>
<dbReference type="KEGG" id="pbh:AAW51_1945"/>
<dbReference type="EMBL" id="CP011371">
    <property type="protein sequence ID" value="AKJ28636.1"/>
    <property type="molecule type" value="Genomic_DNA"/>
</dbReference>
<feature type="binding site" evidence="7">
    <location>
        <position position="134"/>
    </location>
    <ligand>
        <name>AMP</name>
        <dbReference type="ChEBI" id="CHEBI:456215"/>
    </ligand>
</feature>
<gene>
    <name evidence="7 11" type="primary">adk</name>
    <name evidence="11" type="ORF">AAW51_1945</name>
</gene>
<sequence>MLRAAVKAGTPLGVAAKKVMDSGGLVSDDIIIGLVKERIAQPDCAKGFLFDGFPRTIPQADAMKAAGVKLDYVLEIDVPDDAIVERMSGRRVHPASGRTYHVKFNPPKVPGKDDVTGEDLIQRDDDQEGTVKKRLEVYQSQTRPLVDYYSQWAATGDANAPKYRKISGMGHVDEITARAFEALR</sequence>
<dbReference type="GO" id="GO:0044209">
    <property type="term" value="P:AMP salvage"/>
    <property type="evidence" value="ECO:0007669"/>
    <property type="project" value="UniProtKB-UniRule"/>
</dbReference>
<comment type="similarity">
    <text evidence="7 8">Belongs to the adenylate kinase family.</text>
</comment>
<dbReference type="GO" id="GO:0004017">
    <property type="term" value="F:AMP kinase activity"/>
    <property type="evidence" value="ECO:0007669"/>
    <property type="project" value="UniProtKB-UniRule"/>
</dbReference>
<evidence type="ECO:0000256" key="9">
    <source>
        <dbReference type="RuleBase" id="RU003331"/>
    </source>
</evidence>
<evidence type="ECO:0000256" key="1">
    <source>
        <dbReference type="ARBA" id="ARBA00022490"/>
    </source>
</evidence>
<evidence type="ECO:0000256" key="3">
    <source>
        <dbReference type="ARBA" id="ARBA00022727"/>
    </source>
</evidence>
<feature type="binding site" evidence="7">
    <location>
        <position position="3"/>
    </location>
    <ligand>
        <name>AMP</name>
        <dbReference type="ChEBI" id="CHEBI:456215"/>
    </ligand>
</feature>
<dbReference type="Pfam" id="PF05191">
    <property type="entry name" value="ADK_lid"/>
    <property type="match status" value="1"/>
</dbReference>
<feature type="domain" description="Adenylate kinase active site lid" evidence="10">
    <location>
        <begin position="90"/>
        <end position="125"/>
    </location>
</feature>
<dbReference type="Gene3D" id="3.40.50.300">
    <property type="entry name" value="P-loop containing nucleotide triphosphate hydrolases"/>
    <property type="match status" value="1"/>
</dbReference>
<feature type="binding site" evidence="7">
    <location>
        <begin position="24"/>
        <end position="26"/>
    </location>
    <ligand>
        <name>AMP</name>
        <dbReference type="ChEBI" id="CHEBI:456215"/>
    </ligand>
</feature>
<evidence type="ECO:0000256" key="4">
    <source>
        <dbReference type="ARBA" id="ARBA00022741"/>
    </source>
</evidence>
<keyword evidence="5 7" id="KW-0418">Kinase</keyword>
<feature type="binding site" evidence="7">
    <location>
        <begin position="99"/>
        <end position="100"/>
    </location>
    <ligand>
        <name>ATP</name>
        <dbReference type="ChEBI" id="CHEBI:30616"/>
    </ligand>
</feature>
<protein>
    <recommendedName>
        <fullName evidence="7 9">Adenylate kinase</fullName>
        <shortName evidence="7">AK</shortName>
        <ecNumber evidence="7 9">2.7.4.3</ecNumber>
    </recommendedName>
    <alternativeName>
        <fullName evidence="7">ATP-AMP transphosphorylase</fullName>
    </alternativeName>
    <alternativeName>
        <fullName evidence="7">ATP:AMP phosphotransferase</fullName>
    </alternativeName>
    <alternativeName>
        <fullName evidence="7">Adenylate monophosphate kinase</fullName>
    </alternativeName>
</protein>
<comment type="caution">
    <text evidence="7">Lacks conserved residue(s) required for the propagation of feature annotation.</text>
</comment>
<feature type="binding site" evidence="7">
    <location>
        <position position="170"/>
    </location>
    <ligand>
        <name>ATP</name>
        <dbReference type="ChEBI" id="CHEBI:30616"/>
    </ligand>
</feature>
<dbReference type="GO" id="GO:0005524">
    <property type="term" value="F:ATP binding"/>
    <property type="evidence" value="ECO:0007669"/>
    <property type="project" value="UniProtKB-UniRule"/>
</dbReference>
<proteinExistence type="inferred from homology"/>
<dbReference type="InterPro" id="IPR000850">
    <property type="entry name" value="Adenylat/UMP-CMP_kin"/>
</dbReference>
<comment type="catalytic activity">
    <reaction evidence="7 9">
        <text>AMP + ATP = 2 ADP</text>
        <dbReference type="Rhea" id="RHEA:12973"/>
        <dbReference type="ChEBI" id="CHEBI:30616"/>
        <dbReference type="ChEBI" id="CHEBI:456215"/>
        <dbReference type="ChEBI" id="CHEBI:456216"/>
        <dbReference type="EC" id="2.7.4.3"/>
    </reaction>
</comment>
<dbReference type="STRING" id="413882.AAW51_1945"/>
<name>A0A0G3BMP1_9BURK</name>
<keyword evidence="4 7" id="KW-0547">Nucleotide-binding</keyword>